<dbReference type="GO" id="GO:0016787">
    <property type="term" value="F:hydrolase activity"/>
    <property type="evidence" value="ECO:0007669"/>
    <property type="project" value="UniProtKB-KW"/>
</dbReference>
<dbReference type="CDD" id="cd18787">
    <property type="entry name" value="SF2_C_DEAD"/>
    <property type="match status" value="1"/>
</dbReference>
<dbReference type="GO" id="GO:0003723">
    <property type="term" value="F:RNA binding"/>
    <property type="evidence" value="ECO:0007669"/>
    <property type="project" value="UniProtKB-UniRule"/>
</dbReference>
<dbReference type="GO" id="GO:0005524">
    <property type="term" value="F:ATP binding"/>
    <property type="evidence" value="ECO:0007669"/>
    <property type="project" value="UniProtKB-UniRule"/>
</dbReference>
<dbReference type="SUPFAM" id="SSF52540">
    <property type="entry name" value="P-loop containing nucleoside triphosphate hydrolases"/>
    <property type="match status" value="1"/>
</dbReference>
<dbReference type="GO" id="GO:0003724">
    <property type="term" value="F:RNA helicase activity"/>
    <property type="evidence" value="ECO:0007669"/>
    <property type="project" value="UniProtKB-EC"/>
</dbReference>
<organism evidence="9 10">
    <name type="scientific">Ceratodon purpureus</name>
    <name type="common">Fire moss</name>
    <name type="synonym">Dicranum purpureum</name>
    <dbReference type="NCBI Taxonomy" id="3225"/>
    <lineage>
        <taxon>Eukaryota</taxon>
        <taxon>Viridiplantae</taxon>
        <taxon>Streptophyta</taxon>
        <taxon>Embryophyta</taxon>
        <taxon>Bryophyta</taxon>
        <taxon>Bryophytina</taxon>
        <taxon>Bryopsida</taxon>
        <taxon>Dicranidae</taxon>
        <taxon>Pseudoditrichales</taxon>
        <taxon>Ditrichaceae</taxon>
        <taxon>Ceratodon</taxon>
    </lineage>
</organism>
<dbReference type="AlphaFoldDB" id="A0A8T0J663"/>
<comment type="similarity">
    <text evidence="5">Belongs to the DEAD box helicase family.</text>
</comment>
<gene>
    <name evidence="9" type="ORF">KC19_1G117600</name>
</gene>
<dbReference type="Gene3D" id="3.40.50.300">
    <property type="entry name" value="P-loop containing nucleotide triphosphate hydrolases"/>
    <property type="match status" value="2"/>
</dbReference>
<dbReference type="PROSITE" id="PS51194">
    <property type="entry name" value="HELICASE_CTER"/>
    <property type="match status" value="1"/>
</dbReference>
<evidence type="ECO:0000256" key="5">
    <source>
        <dbReference type="RuleBase" id="RU365068"/>
    </source>
</evidence>
<name>A0A8T0J663_CERPU</name>
<keyword evidence="1 5" id="KW-0547">Nucleotide-binding</keyword>
<dbReference type="PROSITE" id="PS51192">
    <property type="entry name" value="HELICASE_ATP_BIND_1"/>
    <property type="match status" value="1"/>
</dbReference>
<accession>A0A8T0J663</accession>
<evidence type="ECO:0000256" key="3">
    <source>
        <dbReference type="ARBA" id="ARBA00022840"/>
    </source>
</evidence>
<dbReference type="InterPro" id="IPR027417">
    <property type="entry name" value="P-loop_NTPase"/>
</dbReference>
<dbReference type="Pfam" id="PF00270">
    <property type="entry name" value="DEAD"/>
    <property type="match status" value="1"/>
</dbReference>
<dbReference type="SMART" id="SM00490">
    <property type="entry name" value="HELICc"/>
    <property type="match status" value="1"/>
</dbReference>
<feature type="domain" description="Helicase ATP-binding" evidence="7">
    <location>
        <begin position="129"/>
        <end position="421"/>
    </location>
</feature>
<comment type="caution">
    <text evidence="9">The sequence shown here is derived from an EMBL/GenBank/DDBJ whole genome shotgun (WGS) entry which is preliminary data.</text>
</comment>
<comment type="function">
    <text evidence="5">RNA helicase.</text>
</comment>
<reference evidence="9" key="1">
    <citation type="submission" date="2020-06" db="EMBL/GenBank/DDBJ databases">
        <title>WGS assembly of Ceratodon purpureus strain R40.</title>
        <authorList>
            <person name="Carey S.B."/>
            <person name="Jenkins J."/>
            <person name="Shu S."/>
            <person name="Lovell J.T."/>
            <person name="Sreedasyam A."/>
            <person name="Maumus F."/>
            <person name="Tiley G.P."/>
            <person name="Fernandez-Pozo N."/>
            <person name="Barry K."/>
            <person name="Chen C."/>
            <person name="Wang M."/>
            <person name="Lipzen A."/>
            <person name="Daum C."/>
            <person name="Saski C.A."/>
            <person name="Payton A.C."/>
            <person name="Mcbreen J.C."/>
            <person name="Conrad R.E."/>
            <person name="Kollar L.M."/>
            <person name="Olsson S."/>
            <person name="Huttunen S."/>
            <person name="Landis J.B."/>
            <person name="Wickett N.J."/>
            <person name="Johnson M.G."/>
            <person name="Rensing S.A."/>
            <person name="Grimwood J."/>
            <person name="Schmutz J."/>
            <person name="Mcdaniel S.F."/>
        </authorList>
    </citation>
    <scope>NUCLEOTIDE SEQUENCE</scope>
    <source>
        <strain evidence="9">R40</strain>
    </source>
</reference>
<keyword evidence="5" id="KW-0347">Helicase</keyword>
<keyword evidence="4 5" id="KW-0694">RNA-binding</keyword>
<keyword evidence="3 5" id="KW-0067">ATP-binding</keyword>
<evidence type="ECO:0000259" key="7">
    <source>
        <dbReference type="PROSITE" id="PS51192"/>
    </source>
</evidence>
<evidence type="ECO:0000259" key="8">
    <source>
        <dbReference type="PROSITE" id="PS51194"/>
    </source>
</evidence>
<feature type="domain" description="Helicase C-terminal" evidence="8">
    <location>
        <begin position="450"/>
        <end position="599"/>
    </location>
</feature>
<keyword evidence="2 5" id="KW-0378">Hydrolase</keyword>
<evidence type="ECO:0000313" key="9">
    <source>
        <dbReference type="EMBL" id="KAG0590666.1"/>
    </source>
</evidence>
<evidence type="ECO:0000256" key="6">
    <source>
        <dbReference type="SAM" id="MobiDB-lite"/>
    </source>
</evidence>
<evidence type="ECO:0000256" key="1">
    <source>
        <dbReference type="ARBA" id="ARBA00022741"/>
    </source>
</evidence>
<dbReference type="OrthoDB" id="10256233at2759"/>
<dbReference type="InterPro" id="IPR014001">
    <property type="entry name" value="Helicase_ATP-bd"/>
</dbReference>
<comment type="catalytic activity">
    <reaction evidence="5">
        <text>ATP + H2O = ADP + phosphate + H(+)</text>
        <dbReference type="Rhea" id="RHEA:13065"/>
        <dbReference type="ChEBI" id="CHEBI:15377"/>
        <dbReference type="ChEBI" id="CHEBI:15378"/>
        <dbReference type="ChEBI" id="CHEBI:30616"/>
        <dbReference type="ChEBI" id="CHEBI:43474"/>
        <dbReference type="ChEBI" id="CHEBI:456216"/>
        <dbReference type="EC" id="3.6.4.13"/>
    </reaction>
</comment>
<evidence type="ECO:0000313" key="10">
    <source>
        <dbReference type="Proteomes" id="UP000822688"/>
    </source>
</evidence>
<dbReference type="EC" id="3.6.4.13" evidence="5"/>
<dbReference type="PANTHER" id="PTHR24031">
    <property type="entry name" value="RNA HELICASE"/>
    <property type="match status" value="1"/>
</dbReference>
<dbReference type="InterPro" id="IPR011545">
    <property type="entry name" value="DEAD/DEAH_box_helicase_dom"/>
</dbReference>
<proteinExistence type="inferred from homology"/>
<dbReference type="Proteomes" id="UP000822688">
    <property type="component" value="Chromosome 1"/>
</dbReference>
<dbReference type="Pfam" id="PF00271">
    <property type="entry name" value="Helicase_C"/>
    <property type="match status" value="1"/>
</dbReference>
<keyword evidence="10" id="KW-1185">Reference proteome</keyword>
<sequence>MARCVAAASVVSALAPYTRARGAVLSSHHSSSSTTTTTVSTLYVCGPNFLTLQRAGLPSRCVSAPSSTTTRRFLSSGIRATTLPDPPGTNVFWAEKSVTWRSLGLDGEVASALVRAELPQPSLVQAAAVPVILGTGDVVVAAETGSGKTHTYLAPLVQKLWTAGAGRASAEDGAHKGRSHFEGLGFGLGLVLCPNALLCHQVVDMANALQGDDGRPLVRVDVITGGQGWPTHLPDVVVATPAALMNNLFGFDANRRRRLAFVRAVRTVVFDEADMLLGGGFMRDVGRLIDLFRLEEKRISKLRELEASQEVKVEFEEPEFRRVWTEAEAEGEGEEGLEIEEIERDAEGIHDDSGNSLLFEQRAQESVDSTGGQNASMQRRSDWLRSKRQYKRSKQYIFVAATLPQAGKSSPGAVLKQKFPAMTWVNGNLLHRHNPTLEHRWVQVTKDNNLLSLLVDALRDNRFNGRTLVFANSVEGVDAISRVLDQSGLKCMRYHRDLTVEDKAISLQNFEQEGGILICTDAAARGLDIPNITHVIQAEFATSAVDFLHRIGRTARAGQPGLVTSIFTDANSELVNAMRDAVTDALSVEGAFSRKRSLRRKIKKYGSYQESQKAKSALLKQ</sequence>
<dbReference type="EMBL" id="CM026421">
    <property type="protein sequence ID" value="KAG0590666.1"/>
    <property type="molecule type" value="Genomic_DNA"/>
</dbReference>
<feature type="region of interest" description="Disordered" evidence="6">
    <location>
        <begin position="364"/>
        <end position="386"/>
    </location>
</feature>
<dbReference type="InterPro" id="IPR001650">
    <property type="entry name" value="Helicase_C-like"/>
</dbReference>
<protein>
    <recommendedName>
        <fullName evidence="5">ATP-dependent RNA helicase</fullName>
        <ecNumber evidence="5">3.6.4.13</ecNumber>
    </recommendedName>
</protein>
<comment type="domain">
    <text evidence="5">The Q motif is unique to and characteristic of the DEAD box family of RNA helicases and controls ATP binding and hydrolysis.</text>
</comment>
<evidence type="ECO:0000256" key="2">
    <source>
        <dbReference type="ARBA" id="ARBA00022801"/>
    </source>
</evidence>
<evidence type="ECO:0000256" key="4">
    <source>
        <dbReference type="ARBA" id="ARBA00022884"/>
    </source>
</evidence>
<dbReference type="SMART" id="SM00487">
    <property type="entry name" value="DEXDc"/>
    <property type="match status" value="1"/>
</dbReference>
<feature type="compositionally biased region" description="Polar residues" evidence="6">
    <location>
        <begin position="364"/>
        <end position="378"/>
    </location>
</feature>